<dbReference type="InterPro" id="IPR037523">
    <property type="entry name" value="VOC_core"/>
</dbReference>
<proteinExistence type="predicted"/>
<keyword evidence="3" id="KW-1185">Reference proteome</keyword>
<sequence length="126" mass="14049">MTEKHLPVIDHIHLRSVHLDQAILFYQAAFEALGRGDDVRIGRDWLELDGFYLDQADAHAPPSRIHLAFIAHSREQVQAFHAAGLKAGGRDNGAPGLRDYHPGYYAAYLCDPDGNNIEAKFDERAA</sequence>
<dbReference type="InterPro" id="IPR004360">
    <property type="entry name" value="Glyas_Fos-R_dOase_dom"/>
</dbReference>
<feature type="domain" description="VOC" evidence="1">
    <location>
        <begin position="8"/>
        <end position="122"/>
    </location>
</feature>
<protein>
    <submittedName>
        <fullName evidence="2">VOC family protein</fullName>
    </submittedName>
</protein>
<dbReference type="Proteomes" id="UP000481417">
    <property type="component" value="Unassembled WGS sequence"/>
</dbReference>
<dbReference type="PROSITE" id="PS51819">
    <property type="entry name" value="VOC"/>
    <property type="match status" value="1"/>
</dbReference>
<dbReference type="PANTHER" id="PTHR35006:SF2">
    <property type="entry name" value="GLYOXALASE FAMILY PROTEIN (AFU_ORTHOLOGUE AFUA_5G14830)"/>
    <property type="match status" value="1"/>
</dbReference>
<dbReference type="SUPFAM" id="SSF54593">
    <property type="entry name" value="Glyoxalase/Bleomycin resistance protein/Dihydroxybiphenyl dioxygenase"/>
    <property type="match status" value="1"/>
</dbReference>
<comment type="caution">
    <text evidence="2">The sequence shown here is derived from an EMBL/GenBank/DDBJ whole genome shotgun (WGS) entry which is preliminary data.</text>
</comment>
<dbReference type="RefSeq" id="WP_154765463.1">
    <property type="nucleotide sequence ID" value="NZ_WMBT01000009.1"/>
</dbReference>
<dbReference type="PANTHER" id="PTHR35006">
    <property type="entry name" value="GLYOXALASE FAMILY PROTEIN (AFU_ORTHOLOGUE AFUA_5G14830)"/>
    <property type="match status" value="1"/>
</dbReference>
<accession>A0A6L6HQF1</accession>
<evidence type="ECO:0000313" key="2">
    <source>
        <dbReference type="EMBL" id="MTE01404.1"/>
    </source>
</evidence>
<dbReference type="Pfam" id="PF00903">
    <property type="entry name" value="Glyoxalase"/>
    <property type="match status" value="1"/>
</dbReference>
<dbReference type="EMBL" id="WMBT01000009">
    <property type="protein sequence ID" value="MTE01404.1"/>
    <property type="molecule type" value="Genomic_DNA"/>
</dbReference>
<dbReference type="InterPro" id="IPR029068">
    <property type="entry name" value="Glyas_Bleomycin-R_OHBP_Dase"/>
</dbReference>
<dbReference type="Gene3D" id="3.10.180.10">
    <property type="entry name" value="2,3-Dihydroxybiphenyl 1,2-Dioxygenase, domain 1"/>
    <property type="match status" value="1"/>
</dbReference>
<reference evidence="2 3" key="1">
    <citation type="submission" date="2019-11" db="EMBL/GenBank/DDBJ databases">
        <authorList>
            <person name="Lang L."/>
        </authorList>
    </citation>
    <scope>NUCLEOTIDE SEQUENCE [LARGE SCALE GENOMIC DNA]</scope>
    <source>
        <strain evidence="2 3">YIM 132242</strain>
    </source>
</reference>
<evidence type="ECO:0000259" key="1">
    <source>
        <dbReference type="PROSITE" id="PS51819"/>
    </source>
</evidence>
<evidence type="ECO:0000313" key="3">
    <source>
        <dbReference type="Proteomes" id="UP000481417"/>
    </source>
</evidence>
<dbReference type="AlphaFoldDB" id="A0A6L6HQF1"/>
<gene>
    <name evidence="2" type="ORF">GIY56_14035</name>
</gene>
<dbReference type="CDD" id="cd07262">
    <property type="entry name" value="VOC_like"/>
    <property type="match status" value="1"/>
</dbReference>
<name>A0A6L6HQF1_9RHOB</name>
<organism evidence="2 3">
    <name type="scientific">Paracoccus lichenicola</name>
    <dbReference type="NCBI Taxonomy" id="2665644"/>
    <lineage>
        <taxon>Bacteria</taxon>
        <taxon>Pseudomonadati</taxon>
        <taxon>Pseudomonadota</taxon>
        <taxon>Alphaproteobacteria</taxon>
        <taxon>Rhodobacterales</taxon>
        <taxon>Paracoccaceae</taxon>
        <taxon>Paracoccus</taxon>
    </lineage>
</organism>